<dbReference type="SUPFAM" id="SSF47819">
    <property type="entry name" value="HRDC-like"/>
    <property type="match status" value="1"/>
</dbReference>
<dbReference type="InterPro" id="IPR002562">
    <property type="entry name" value="3'-5'_exonuclease_dom"/>
</dbReference>
<keyword evidence="4" id="KW-0269">Exonuclease</keyword>
<proteinExistence type="predicted"/>
<dbReference type="InterPro" id="IPR045092">
    <property type="entry name" value="Rrp6-like"/>
</dbReference>
<dbReference type="SMART" id="SM00474">
    <property type="entry name" value="35EXOc"/>
    <property type="match status" value="1"/>
</dbReference>
<evidence type="ECO:0000256" key="4">
    <source>
        <dbReference type="ARBA" id="ARBA00022839"/>
    </source>
</evidence>
<feature type="compositionally biased region" description="Low complexity" evidence="6">
    <location>
        <begin position="798"/>
        <end position="813"/>
    </location>
</feature>
<sequence>MSQAVALEKALAALLLVDLPSGPDFHYSNTFTSFREPTRELRGEIRRLLLKLQGRFGSQEVDAEELGESEEGGGALGEMVEGLLDDLLERVDASLDRARAQLKANPGATADVSNTVASVAAPPAASQVAGRNAAADKRARHAFAAAHTDVGFGPRPQDTFDPPVDNSNTPFRPRMDHWARLQGNGGDRAASVLYAHAQRLGLAAAESQTAAHVHPLEGVLENLTYQEWQLQTPEPQLPQGLDETPLTYVDTPDGLRRLAEAMSVAREVAIDLEAHSYRSFQGFCCLMQVSIRTADYLVDVIALRRLVGPVLAPVFADTKVVKVLHGSDSDIVWLQRDFGIYVANLFDTGQAARVLSFPSAGLAYLLSHFCSVKADKRWQLADWRVRPLSAEALHYARLDTHYLLYIYDCLKVELAKIPRVPDHLHEEVPERGPASCMGVVLERSRLLCLQRYEKELFTETSYLEAYRRCEERLTREQLAVFAGLYAWRDRTARERDESTGFVLSRAQLVKLAKRAPSNVRDLRAALGDQGRRSAPLLVELAGEVVEVIANAQQQIDGVPDPDELPGDRRRPPSPAAAIAARECAVDDAFAAADAEAAGGCPPGHGTGDFPPAELAAAKPLPSTATPTLPVSTKPAASFGVSSGLGAKLGAGQPAGTFGTRSSSLGATLGASSNRAPSGLGALLGGKKAMATPGPSSMGSLVAHRTPASGAADQATKDALEQLKAQFALPFGLSGASAAAPVAEQGAPKEDVPEPQAPTAPETAAEPATPEEARAIQAASVRDVMEQLRSENRFDMLQPGANAAAAAQGSGPASRGIATDEQLDQPEEFLPLPISEQDGGERGTKRKGFNPWDAIQEEAVKGGKRSAVMPRSGNRTMTFG</sequence>
<dbReference type="SMART" id="SM00341">
    <property type="entry name" value="HRDC"/>
    <property type="match status" value="1"/>
</dbReference>
<feature type="region of interest" description="Disordered" evidence="6">
    <location>
        <begin position="554"/>
        <end position="576"/>
    </location>
</feature>
<dbReference type="Pfam" id="PF01612">
    <property type="entry name" value="DNA_pol_A_exo1"/>
    <property type="match status" value="1"/>
</dbReference>
<dbReference type="Proteomes" id="UP001491310">
    <property type="component" value="Unassembled WGS sequence"/>
</dbReference>
<evidence type="ECO:0000259" key="7">
    <source>
        <dbReference type="PROSITE" id="PS50967"/>
    </source>
</evidence>
<feature type="domain" description="HRDC" evidence="7">
    <location>
        <begin position="474"/>
        <end position="558"/>
    </location>
</feature>
<evidence type="ECO:0000256" key="1">
    <source>
        <dbReference type="ARBA" id="ARBA00004123"/>
    </source>
</evidence>
<dbReference type="EMBL" id="JALJOT010000017">
    <property type="protein sequence ID" value="KAK9901559.1"/>
    <property type="molecule type" value="Genomic_DNA"/>
</dbReference>
<dbReference type="PANTHER" id="PTHR12124:SF47">
    <property type="entry name" value="EXOSOME COMPONENT 10"/>
    <property type="match status" value="1"/>
</dbReference>
<comment type="caution">
    <text evidence="8">The sequence shown here is derived from an EMBL/GenBank/DDBJ whole genome shotgun (WGS) entry which is preliminary data.</text>
</comment>
<keyword evidence="3" id="KW-0378">Hydrolase</keyword>
<keyword evidence="9" id="KW-1185">Reference proteome</keyword>
<reference evidence="8 9" key="1">
    <citation type="journal article" date="2024" name="Nat. Commun.">
        <title>Phylogenomics reveals the evolutionary origins of lichenization in chlorophyte algae.</title>
        <authorList>
            <person name="Puginier C."/>
            <person name="Libourel C."/>
            <person name="Otte J."/>
            <person name="Skaloud P."/>
            <person name="Haon M."/>
            <person name="Grisel S."/>
            <person name="Petersen M."/>
            <person name="Berrin J.G."/>
            <person name="Delaux P.M."/>
            <person name="Dal Grande F."/>
            <person name="Keller J."/>
        </authorList>
    </citation>
    <scope>NUCLEOTIDE SEQUENCE [LARGE SCALE GENOMIC DNA]</scope>
    <source>
        <strain evidence="8 9">SAG 216-7</strain>
    </source>
</reference>
<name>A0ABR2YBJ1_9CHLO</name>
<dbReference type="CDD" id="cd06147">
    <property type="entry name" value="Rrp6p_like_exo"/>
    <property type="match status" value="1"/>
</dbReference>
<dbReference type="InterPro" id="IPR044876">
    <property type="entry name" value="HRDC_dom_sf"/>
</dbReference>
<evidence type="ECO:0000256" key="5">
    <source>
        <dbReference type="ARBA" id="ARBA00023242"/>
    </source>
</evidence>
<protein>
    <recommendedName>
        <fullName evidence="7">HRDC domain-containing protein</fullName>
    </recommendedName>
</protein>
<dbReference type="Gene3D" id="1.10.150.80">
    <property type="entry name" value="HRDC domain"/>
    <property type="match status" value="1"/>
</dbReference>
<dbReference type="InterPro" id="IPR010997">
    <property type="entry name" value="HRDC-like_sf"/>
</dbReference>
<feature type="compositionally biased region" description="Low complexity" evidence="6">
    <location>
        <begin position="756"/>
        <end position="769"/>
    </location>
</feature>
<dbReference type="SUPFAM" id="SSF53098">
    <property type="entry name" value="Ribonuclease H-like"/>
    <property type="match status" value="1"/>
</dbReference>
<evidence type="ECO:0000256" key="2">
    <source>
        <dbReference type="ARBA" id="ARBA00022722"/>
    </source>
</evidence>
<dbReference type="Gene3D" id="3.30.420.10">
    <property type="entry name" value="Ribonuclease H-like superfamily/Ribonuclease H"/>
    <property type="match status" value="1"/>
</dbReference>
<gene>
    <name evidence="8" type="ORF">WJX75_001844</name>
</gene>
<evidence type="ECO:0000256" key="3">
    <source>
        <dbReference type="ARBA" id="ARBA00022801"/>
    </source>
</evidence>
<dbReference type="InterPro" id="IPR012337">
    <property type="entry name" value="RNaseH-like_sf"/>
</dbReference>
<accession>A0ABR2YBJ1</accession>
<dbReference type="InterPro" id="IPR036397">
    <property type="entry name" value="RNaseH_sf"/>
</dbReference>
<evidence type="ECO:0000313" key="8">
    <source>
        <dbReference type="EMBL" id="KAK9901559.1"/>
    </source>
</evidence>
<dbReference type="InterPro" id="IPR002121">
    <property type="entry name" value="HRDC_dom"/>
</dbReference>
<evidence type="ECO:0000313" key="9">
    <source>
        <dbReference type="Proteomes" id="UP001491310"/>
    </source>
</evidence>
<dbReference type="Pfam" id="PF00570">
    <property type="entry name" value="HRDC"/>
    <property type="match status" value="1"/>
</dbReference>
<dbReference type="PANTHER" id="PTHR12124">
    <property type="entry name" value="POLYMYOSITIS/SCLERODERMA AUTOANTIGEN-RELATED"/>
    <property type="match status" value="1"/>
</dbReference>
<comment type="subcellular location">
    <subcellularLocation>
        <location evidence="1">Nucleus</location>
    </subcellularLocation>
</comment>
<organism evidence="8 9">
    <name type="scientific">Coccomyxa subellipsoidea</name>
    <dbReference type="NCBI Taxonomy" id="248742"/>
    <lineage>
        <taxon>Eukaryota</taxon>
        <taxon>Viridiplantae</taxon>
        <taxon>Chlorophyta</taxon>
        <taxon>core chlorophytes</taxon>
        <taxon>Trebouxiophyceae</taxon>
        <taxon>Trebouxiophyceae incertae sedis</taxon>
        <taxon>Coccomyxaceae</taxon>
        <taxon>Coccomyxa</taxon>
    </lineage>
</organism>
<evidence type="ECO:0000256" key="6">
    <source>
        <dbReference type="SAM" id="MobiDB-lite"/>
    </source>
</evidence>
<feature type="region of interest" description="Disordered" evidence="6">
    <location>
        <begin position="739"/>
        <end position="778"/>
    </location>
</feature>
<keyword evidence="2" id="KW-0540">Nuclease</keyword>
<dbReference type="PROSITE" id="PS50967">
    <property type="entry name" value="HRDC"/>
    <property type="match status" value="1"/>
</dbReference>
<feature type="region of interest" description="Disordered" evidence="6">
    <location>
        <begin position="798"/>
        <end position="879"/>
    </location>
</feature>
<keyword evidence="5" id="KW-0539">Nucleus</keyword>
<dbReference type="InterPro" id="IPR049559">
    <property type="entry name" value="Rrp6p-like_exo"/>
</dbReference>